<evidence type="ECO:0000256" key="3">
    <source>
        <dbReference type="ARBA" id="ARBA00005043"/>
    </source>
</evidence>
<sequence length="328" mass="36676">MSTPFFEKLLSGREYSPLIVVESTLEQSNFLLLKEFVIRAGLSNRRVIWLTTENSVASLEKDLPGELRIVYVDAYTNVYAKKNDNSRQSPSLYVLKNASDLKEAEVLLKKLTQSTNVPYTLVLDSVSSFIRDSPVKTFKFIKNIVDETKEPSNVIATYHADVPDPTGSSGYSALPHISSAFSQLASTRVVVKNVLEQDPLDFEGPQEYITESSNSLATGKCEIEHKRKSGKVVRERIIFEVTPTGGLSISTIVDKPVIPEPESETPEVDPMANLSFNLNLTEEQRKAKNEVVLPYLKTQENEVSGAIYYEPDEADDFDDEDPDEDLNI</sequence>
<evidence type="ECO:0000256" key="9">
    <source>
        <dbReference type="SAM" id="MobiDB-lite"/>
    </source>
</evidence>
<dbReference type="FunCoup" id="A0A1Y1YKR4">
    <property type="interactions" value="158"/>
</dbReference>
<evidence type="ECO:0000256" key="6">
    <source>
        <dbReference type="ARBA" id="ARBA00022490"/>
    </source>
</evidence>
<comment type="subcellular location">
    <subcellularLocation>
        <location evidence="2">Cytoplasm</location>
    </subcellularLocation>
    <subcellularLocation>
        <location evidence="1">Nucleus</location>
    </subcellularLocation>
</comment>
<comment type="similarity">
    <text evidence="4">Belongs to the ELP5 family.</text>
</comment>
<dbReference type="InParanoid" id="A0A1Y1YKR4"/>
<dbReference type="EMBL" id="MCFE01000111">
    <property type="protein sequence ID" value="ORX98588.1"/>
    <property type="molecule type" value="Genomic_DNA"/>
</dbReference>
<dbReference type="PANTHER" id="PTHR15641">
    <property type="entry name" value="ELONGATOR COMPLEX PROTEIN 5"/>
    <property type="match status" value="1"/>
</dbReference>
<dbReference type="STRING" id="1314790.A0A1Y1YKR4"/>
<accession>A0A1Y1YKR4</accession>
<dbReference type="Gene3D" id="3.40.50.300">
    <property type="entry name" value="P-loop containing nucleotide triphosphate hydrolases"/>
    <property type="match status" value="1"/>
</dbReference>
<keyword evidence="6" id="KW-0963">Cytoplasm</keyword>
<dbReference type="InterPro" id="IPR027417">
    <property type="entry name" value="P-loop_NTPase"/>
</dbReference>
<name>A0A1Y1YKR4_9FUNG</name>
<evidence type="ECO:0000256" key="8">
    <source>
        <dbReference type="ARBA" id="ARBA00023242"/>
    </source>
</evidence>
<evidence type="ECO:0000256" key="7">
    <source>
        <dbReference type="ARBA" id="ARBA00022694"/>
    </source>
</evidence>
<feature type="region of interest" description="Disordered" evidence="9">
    <location>
        <begin position="304"/>
        <end position="328"/>
    </location>
</feature>
<dbReference type="GO" id="GO:0002098">
    <property type="term" value="P:tRNA wobble uridine modification"/>
    <property type="evidence" value="ECO:0007669"/>
    <property type="project" value="InterPro"/>
</dbReference>
<dbReference type="GO" id="GO:0005829">
    <property type="term" value="C:cytosol"/>
    <property type="evidence" value="ECO:0007669"/>
    <property type="project" value="TreeGrafter"/>
</dbReference>
<dbReference type="GO" id="GO:0033588">
    <property type="term" value="C:elongator holoenzyme complex"/>
    <property type="evidence" value="ECO:0007669"/>
    <property type="project" value="InterPro"/>
</dbReference>
<proteinExistence type="inferred from homology"/>
<evidence type="ECO:0000256" key="1">
    <source>
        <dbReference type="ARBA" id="ARBA00004123"/>
    </source>
</evidence>
<comment type="caution">
    <text evidence="10">The sequence shown here is derived from an EMBL/GenBank/DDBJ whole genome shotgun (WGS) entry which is preliminary data.</text>
</comment>
<dbReference type="Proteomes" id="UP000193498">
    <property type="component" value="Unassembled WGS sequence"/>
</dbReference>
<dbReference type="GO" id="GO:0000049">
    <property type="term" value="F:tRNA binding"/>
    <property type="evidence" value="ECO:0007669"/>
    <property type="project" value="TreeGrafter"/>
</dbReference>
<evidence type="ECO:0000313" key="11">
    <source>
        <dbReference type="Proteomes" id="UP000193498"/>
    </source>
</evidence>
<evidence type="ECO:0000256" key="4">
    <source>
        <dbReference type="ARBA" id="ARBA00009567"/>
    </source>
</evidence>
<dbReference type="GO" id="GO:0005634">
    <property type="term" value="C:nucleus"/>
    <property type="evidence" value="ECO:0007669"/>
    <property type="project" value="UniProtKB-SubCell"/>
</dbReference>
<dbReference type="Pfam" id="PF10483">
    <property type="entry name" value="Elong_Iki1"/>
    <property type="match status" value="1"/>
</dbReference>
<evidence type="ECO:0000313" key="10">
    <source>
        <dbReference type="EMBL" id="ORX98588.1"/>
    </source>
</evidence>
<protein>
    <recommendedName>
        <fullName evidence="5">Elongator complex protein 5</fullName>
    </recommendedName>
</protein>
<dbReference type="UniPathway" id="UPA00988"/>
<evidence type="ECO:0000256" key="5">
    <source>
        <dbReference type="ARBA" id="ARBA00020264"/>
    </source>
</evidence>
<comment type="pathway">
    <text evidence="3">tRNA modification; 5-methoxycarbonylmethyl-2-thiouridine-tRNA biosynthesis.</text>
</comment>
<evidence type="ECO:0000256" key="2">
    <source>
        <dbReference type="ARBA" id="ARBA00004496"/>
    </source>
</evidence>
<keyword evidence="11" id="KW-1185">Reference proteome</keyword>
<dbReference type="AlphaFoldDB" id="A0A1Y1YKR4"/>
<organism evidence="10 11">
    <name type="scientific">Basidiobolus meristosporus CBS 931.73</name>
    <dbReference type="NCBI Taxonomy" id="1314790"/>
    <lineage>
        <taxon>Eukaryota</taxon>
        <taxon>Fungi</taxon>
        <taxon>Fungi incertae sedis</taxon>
        <taxon>Zoopagomycota</taxon>
        <taxon>Entomophthoromycotina</taxon>
        <taxon>Basidiobolomycetes</taxon>
        <taxon>Basidiobolales</taxon>
        <taxon>Basidiobolaceae</taxon>
        <taxon>Basidiobolus</taxon>
    </lineage>
</organism>
<reference evidence="10 11" key="1">
    <citation type="submission" date="2016-07" db="EMBL/GenBank/DDBJ databases">
        <title>Pervasive Adenine N6-methylation of Active Genes in Fungi.</title>
        <authorList>
            <consortium name="DOE Joint Genome Institute"/>
            <person name="Mondo S.J."/>
            <person name="Dannebaum R.O."/>
            <person name="Kuo R.C."/>
            <person name="Labutti K."/>
            <person name="Haridas S."/>
            <person name="Kuo A."/>
            <person name="Salamov A."/>
            <person name="Ahrendt S.R."/>
            <person name="Lipzen A."/>
            <person name="Sullivan W."/>
            <person name="Andreopoulos W.B."/>
            <person name="Clum A."/>
            <person name="Lindquist E."/>
            <person name="Daum C."/>
            <person name="Ramamoorthy G.K."/>
            <person name="Gryganskyi A."/>
            <person name="Culley D."/>
            <person name="Magnuson J.K."/>
            <person name="James T.Y."/>
            <person name="O'Malley M.A."/>
            <person name="Stajich J.E."/>
            <person name="Spatafora J.W."/>
            <person name="Visel A."/>
            <person name="Grigoriev I.V."/>
        </authorList>
    </citation>
    <scope>NUCLEOTIDE SEQUENCE [LARGE SCALE GENOMIC DNA]</scope>
    <source>
        <strain evidence="10 11">CBS 931.73</strain>
    </source>
</reference>
<dbReference type="CDD" id="cd19496">
    <property type="entry name" value="Elp5"/>
    <property type="match status" value="1"/>
</dbReference>
<dbReference type="OrthoDB" id="166907at2759"/>
<feature type="compositionally biased region" description="Acidic residues" evidence="9">
    <location>
        <begin position="310"/>
        <end position="328"/>
    </location>
</feature>
<dbReference type="InterPro" id="IPR019519">
    <property type="entry name" value="Elp5"/>
</dbReference>
<keyword evidence="7" id="KW-0819">tRNA processing</keyword>
<keyword evidence="8" id="KW-0539">Nucleus</keyword>
<gene>
    <name evidence="10" type="ORF">K493DRAFT_406551</name>
</gene>
<dbReference type="PANTHER" id="PTHR15641:SF1">
    <property type="entry name" value="ELONGATOR COMPLEX PROTEIN 5"/>
    <property type="match status" value="1"/>
</dbReference>